<comment type="caution">
    <text evidence="14">The sequence shown here is derived from an EMBL/GenBank/DDBJ whole genome shotgun (WGS) entry which is preliminary data.</text>
</comment>
<evidence type="ECO:0000256" key="3">
    <source>
        <dbReference type="ARBA" id="ARBA00022968"/>
    </source>
</evidence>
<dbReference type="InterPro" id="IPR051381">
    <property type="entry name" value="CREB_ATF_subfamily"/>
</dbReference>
<keyword evidence="8" id="KW-0010">Activator</keyword>
<evidence type="ECO:0000256" key="5">
    <source>
        <dbReference type="ARBA" id="ARBA00023015"/>
    </source>
</evidence>
<keyword evidence="1 13" id="KW-0812">Transmembrane</keyword>
<organism evidence="14 15">
    <name type="scientific">Calonectris borealis</name>
    <name type="common">Cory's shearwater</name>
    <dbReference type="NCBI Taxonomy" id="1323832"/>
    <lineage>
        <taxon>Eukaryota</taxon>
        <taxon>Metazoa</taxon>
        <taxon>Chordata</taxon>
        <taxon>Craniata</taxon>
        <taxon>Vertebrata</taxon>
        <taxon>Euteleostomi</taxon>
        <taxon>Archelosauria</taxon>
        <taxon>Archosauria</taxon>
        <taxon>Dinosauria</taxon>
        <taxon>Saurischia</taxon>
        <taxon>Theropoda</taxon>
        <taxon>Coelurosauria</taxon>
        <taxon>Aves</taxon>
        <taxon>Neognathae</taxon>
        <taxon>Neoaves</taxon>
        <taxon>Aequornithes</taxon>
        <taxon>Procellariiformes</taxon>
        <taxon>Procellariidae</taxon>
        <taxon>Calonectris</taxon>
    </lineage>
</organism>
<evidence type="ECO:0000313" key="15">
    <source>
        <dbReference type="Proteomes" id="UP000535403"/>
    </source>
</evidence>
<name>A0A7L3XY64_9AVES</name>
<keyword evidence="10" id="KW-0325">Glycoprotein</keyword>
<keyword evidence="11" id="KW-0539">Nucleus</keyword>
<dbReference type="EMBL" id="VZUG01024945">
    <property type="protein sequence ID" value="NXV92821.1"/>
    <property type="molecule type" value="Genomic_DNA"/>
</dbReference>
<evidence type="ECO:0000256" key="1">
    <source>
        <dbReference type="ARBA" id="ARBA00022692"/>
    </source>
</evidence>
<feature type="non-terminal residue" evidence="14">
    <location>
        <position position="74"/>
    </location>
</feature>
<dbReference type="Proteomes" id="UP000535403">
    <property type="component" value="Unassembled WGS sequence"/>
</dbReference>
<dbReference type="PANTHER" id="PTHR45996">
    <property type="entry name" value="AGAP001464-PB"/>
    <property type="match status" value="1"/>
</dbReference>
<evidence type="ECO:0000313" key="14">
    <source>
        <dbReference type="EMBL" id="NXV92821.1"/>
    </source>
</evidence>
<feature type="region of interest" description="Disordered" evidence="12">
    <location>
        <begin position="55"/>
        <end position="74"/>
    </location>
</feature>
<feature type="non-terminal residue" evidence="14">
    <location>
        <position position="1"/>
    </location>
</feature>
<evidence type="ECO:0000256" key="12">
    <source>
        <dbReference type="SAM" id="MobiDB-lite"/>
    </source>
</evidence>
<dbReference type="AlphaFoldDB" id="A0A7L3XY64"/>
<keyword evidence="3" id="KW-0735">Signal-anchor</keyword>
<evidence type="ECO:0000256" key="6">
    <source>
        <dbReference type="ARBA" id="ARBA00023125"/>
    </source>
</evidence>
<sequence length="74" mass="7815">GRGGAAGQALADPSSRRSLLRQLQALIQRTSNKAAQTSTCVLILLFSLGLILFPSYSPFRRGPGGSRDSDRPTG</sequence>
<keyword evidence="6" id="KW-0238">DNA-binding</keyword>
<accession>A0A7L3XY64</accession>
<evidence type="ECO:0000256" key="4">
    <source>
        <dbReference type="ARBA" id="ARBA00022989"/>
    </source>
</evidence>
<dbReference type="GO" id="GO:0000978">
    <property type="term" value="F:RNA polymerase II cis-regulatory region sequence-specific DNA binding"/>
    <property type="evidence" value="ECO:0007669"/>
    <property type="project" value="TreeGrafter"/>
</dbReference>
<keyword evidence="5" id="KW-0805">Transcription regulation</keyword>
<keyword evidence="4 13" id="KW-1133">Transmembrane helix</keyword>
<protein>
    <submittedName>
        <fullName evidence="14">CR3L4 protein</fullName>
    </submittedName>
</protein>
<evidence type="ECO:0000256" key="8">
    <source>
        <dbReference type="ARBA" id="ARBA00023159"/>
    </source>
</evidence>
<evidence type="ECO:0000256" key="10">
    <source>
        <dbReference type="ARBA" id="ARBA00023180"/>
    </source>
</evidence>
<keyword evidence="15" id="KW-1185">Reference proteome</keyword>
<evidence type="ECO:0000256" key="2">
    <source>
        <dbReference type="ARBA" id="ARBA00022824"/>
    </source>
</evidence>
<feature type="transmembrane region" description="Helical" evidence="13">
    <location>
        <begin position="34"/>
        <end position="53"/>
    </location>
</feature>
<dbReference type="PANTHER" id="PTHR45996:SF2">
    <property type="entry name" value="CYCLIC AMP-RESPONSIVE ELEMENT-BINDING PROTEIN 3-LIKE PROTEIN 4"/>
    <property type="match status" value="1"/>
</dbReference>
<dbReference type="GO" id="GO:0000981">
    <property type="term" value="F:DNA-binding transcription factor activity, RNA polymerase II-specific"/>
    <property type="evidence" value="ECO:0007669"/>
    <property type="project" value="TreeGrafter"/>
</dbReference>
<reference evidence="14 15" key="1">
    <citation type="submission" date="2019-09" db="EMBL/GenBank/DDBJ databases">
        <title>Bird 10,000 Genomes (B10K) Project - Family phase.</title>
        <authorList>
            <person name="Zhang G."/>
        </authorList>
    </citation>
    <scope>NUCLEOTIDE SEQUENCE [LARGE SCALE GENOMIC DNA]</scope>
    <source>
        <strain evidence="14">OUT-0025</strain>
        <tissue evidence="14">Blood</tissue>
    </source>
</reference>
<keyword evidence="7 13" id="KW-0472">Membrane</keyword>
<evidence type="ECO:0000256" key="7">
    <source>
        <dbReference type="ARBA" id="ARBA00023136"/>
    </source>
</evidence>
<gene>
    <name evidence="14" type="primary">Creb3l4</name>
    <name evidence="14" type="ORF">CALBOR_R15090</name>
</gene>
<keyword evidence="2" id="KW-0256">Endoplasmic reticulum</keyword>
<evidence type="ECO:0000256" key="9">
    <source>
        <dbReference type="ARBA" id="ARBA00023163"/>
    </source>
</evidence>
<proteinExistence type="predicted"/>
<keyword evidence="9" id="KW-0804">Transcription</keyword>
<evidence type="ECO:0000256" key="11">
    <source>
        <dbReference type="ARBA" id="ARBA00023242"/>
    </source>
</evidence>
<evidence type="ECO:0000256" key="13">
    <source>
        <dbReference type="SAM" id="Phobius"/>
    </source>
</evidence>
<dbReference type="GO" id="GO:0005634">
    <property type="term" value="C:nucleus"/>
    <property type="evidence" value="ECO:0007669"/>
    <property type="project" value="TreeGrafter"/>
</dbReference>